<organism evidence="2 3">
    <name type="scientific">Oculimacula yallundae</name>
    <dbReference type="NCBI Taxonomy" id="86028"/>
    <lineage>
        <taxon>Eukaryota</taxon>
        <taxon>Fungi</taxon>
        <taxon>Dikarya</taxon>
        <taxon>Ascomycota</taxon>
        <taxon>Pezizomycotina</taxon>
        <taxon>Leotiomycetes</taxon>
        <taxon>Helotiales</taxon>
        <taxon>Ploettnerulaceae</taxon>
        <taxon>Oculimacula</taxon>
    </lineage>
</organism>
<feature type="region of interest" description="Disordered" evidence="1">
    <location>
        <begin position="233"/>
        <end position="358"/>
    </location>
</feature>
<evidence type="ECO:0000313" key="2">
    <source>
        <dbReference type="EMBL" id="KAL2068971.1"/>
    </source>
</evidence>
<name>A0ABR4CI99_9HELO</name>
<reference evidence="2 3" key="1">
    <citation type="journal article" date="2024" name="Commun. Biol.">
        <title>Comparative genomic analysis of thermophilic fungi reveals convergent evolutionary adaptations and gene losses.</title>
        <authorList>
            <person name="Steindorff A.S."/>
            <person name="Aguilar-Pontes M.V."/>
            <person name="Robinson A.J."/>
            <person name="Andreopoulos B."/>
            <person name="LaButti K."/>
            <person name="Kuo A."/>
            <person name="Mondo S."/>
            <person name="Riley R."/>
            <person name="Otillar R."/>
            <person name="Haridas S."/>
            <person name="Lipzen A."/>
            <person name="Grimwood J."/>
            <person name="Schmutz J."/>
            <person name="Clum A."/>
            <person name="Reid I.D."/>
            <person name="Moisan M.C."/>
            <person name="Butler G."/>
            <person name="Nguyen T.T.M."/>
            <person name="Dewar K."/>
            <person name="Conant G."/>
            <person name="Drula E."/>
            <person name="Henrissat B."/>
            <person name="Hansel C."/>
            <person name="Singer S."/>
            <person name="Hutchinson M.I."/>
            <person name="de Vries R.P."/>
            <person name="Natvig D.O."/>
            <person name="Powell A.J."/>
            <person name="Tsang A."/>
            <person name="Grigoriev I.V."/>
        </authorList>
    </citation>
    <scope>NUCLEOTIDE SEQUENCE [LARGE SCALE GENOMIC DNA]</scope>
    <source>
        <strain evidence="2 3">CBS 494.80</strain>
    </source>
</reference>
<evidence type="ECO:0000313" key="3">
    <source>
        <dbReference type="Proteomes" id="UP001595075"/>
    </source>
</evidence>
<gene>
    <name evidence="2" type="ORF">VTL71DRAFT_15309</name>
</gene>
<sequence>MIPKFISQYPPILRFTVQLATTNLETDKSTRTFSFLLGRSNMERSPGLRASAPTFQPGLALNHHEEATAQIASHDGTTSLMSTLIVQEPSAPSIPETPAEVPNDEEEDFESPEKYIYGGPAANALRAVHQGIFTSQEAADDFQARLAFGPIHSQPIRIEPLSSASYSTIPTSRFNTLEHAEAELGGLQDENKMLKLLEAKFRPQIVKASDAFEASEAARESLLKQLAAVEKENEELRQRAQTAERRNRSDMKTARRNPNETEKAKSDETKHKFEEAVKKRAEAAKAEAEAAATISKKNKGKRNQWEEAAEGEGTEAVRGQQETASSPPKIPTSPKTDTPPKTPKPRFVYLEGGGMCTV</sequence>
<feature type="compositionally biased region" description="Basic and acidic residues" evidence="1">
    <location>
        <begin position="233"/>
        <end position="288"/>
    </location>
</feature>
<dbReference type="Proteomes" id="UP001595075">
    <property type="component" value="Unassembled WGS sequence"/>
</dbReference>
<proteinExistence type="predicted"/>
<comment type="caution">
    <text evidence="2">The sequence shown here is derived from an EMBL/GenBank/DDBJ whole genome shotgun (WGS) entry which is preliminary data.</text>
</comment>
<keyword evidence="3" id="KW-1185">Reference proteome</keyword>
<accession>A0ABR4CI99</accession>
<evidence type="ECO:0000256" key="1">
    <source>
        <dbReference type="SAM" id="MobiDB-lite"/>
    </source>
</evidence>
<dbReference type="EMBL" id="JAZHXI010000008">
    <property type="protein sequence ID" value="KAL2068971.1"/>
    <property type="molecule type" value="Genomic_DNA"/>
</dbReference>
<protein>
    <submittedName>
        <fullName evidence="2">Uncharacterized protein</fullName>
    </submittedName>
</protein>